<evidence type="ECO:0000313" key="3">
    <source>
        <dbReference type="Proteomes" id="UP000276133"/>
    </source>
</evidence>
<keyword evidence="1" id="KW-1133">Transmembrane helix</keyword>
<reference evidence="2 3" key="1">
    <citation type="journal article" date="2018" name="Sci. Rep.">
        <title>Genomic signatures of local adaptation to the degree of environmental predictability in rotifers.</title>
        <authorList>
            <person name="Franch-Gras L."/>
            <person name="Hahn C."/>
            <person name="Garcia-Roger E.M."/>
            <person name="Carmona M.J."/>
            <person name="Serra M."/>
            <person name="Gomez A."/>
        </authorList>
    </citation>
    <scope>NUCLEOTIDE SEQUENCE [LARGE SCALE GENOMIC DNA]</scope>
    <source>
        <strain evidence="2">HYR1</strain>
    </source>
</reference>
<keyword evidence="1" id="KW-0472">Membrane</keyword>
<comment type="caution">
    <text evidence="2">The sequence shown here is derived from an EMBL/GenBank/DDBJ whole genome shotgun (WGS) entry which is preliminary data.</text>
</comment>
<dbReference type="AlphaFoldDB" id="A0A3M7PN43"/>
<accession>A0A3M7PN43</accession>
<keyword evidence="1" id="KW-0812">Transmembrane</keyword>
<sequence>MTCRIGLSAMHMACSIKILPCRSIEIKYNVSNIDHLFFLHNLLFFNIAYMIEFLSIEFESKRLF</sequence>
<organism evidence="2 3">
    <name type="scientific">Brachionus plicatilis</name>
    <name type="common">Marine rotifer</name>
    <name type="synonym">Brachionus muelleri</name>
    <dbReference type="NCBI Taxonomy" id="10195"/>
    <lineage>
        <taxon>Eukaryota</taxon>
        <taxon>Metazoa</taxon>
        <taxon>Spiralia</taxon>
        <taxon>Gnathifera</taxon>
        <taxon>Rotifera</taxon>
        <taxon>Eurotatoria</taxon>
        <taxon>Monogononta</taxon>
        <taxon>Pseudotrocha</taxon>
        <taxon>Ploima</taxon>
        <taxon>Brachionidae</taxon>
        <taxon>Brachionus</taxon>
    </lineage>
</organism>
<dbReference type="Proteomes" id="UP000276133">
    <property type="component" value="Unassembled WGS sequence"/>
</dbReference>
<gene>
    <name evidence="2" type="ORF">BpHYR1_050339</name>
</gene>
<name>A0A3M7PN43_BRAPC</name>
<dbReference type="EMBL" id="REGN01009934">
    <property type="protein sequence ID" value="RNA00068.1"/>
    <property type="molecule type" value="Genomic_DNA"/>
</dbReference>
<proteinExistence type="predicted"/>
<feature type="transmembrane region" description="Helical" evidence="1">
    <location>
        <begin position="37"/>
        <end position="56"/>
    </location>
</feature>
<keyword evidence="3" id="KW-1185">Reference proteome</keyword>
<protein>
    <submittedName>
        <fullName evidence="2">Uncharacterized protein</fullName>
    </submittedName>
</protein>
<evidence type="ECO:0000256" key="1">
    <source>
        <dbReference type="SAM" id="Phobius"/>
    </source>
</evidence>
<evidence type="ECO:0000313" key="2">
    <source>
        <dbReference type="EMBL" id="RNA00068.1"/>
    </source>
</evidence>